<keyword evidence="2" id="KW-0812">Transmembrane</keyword>
<dbReference type="AlphaFoldDB" id="A0AAE0GRW8"/>
<gene>
    <name evidence="3" type="ORF">CYMTET_9222</name>
</gene>
<reference evidence="3 4" key="1">
    <citation type="journal article" date="2015" name="Genome Biol. Evol.">
        <title>Comparative Genomics of a Bacterivorous Green Alga Reveals Evolutionary Causalities and Consequences of Phago-Mixotrophic Mode of Nutrition.</title>
        <authorList>
            <person name="Burns J.A."/>
            <person name="Paasch A."/>
            <person name="Narechania A."/>
            <person name="Kim E."/>
        </authorList>
    </citation>
    <scope>NUCLEOTIDE SEQUENCE [LARGE SCALE GENOMIC DNA]</scope>
    <source>
        <strain evidence="3 4">PLY_AMNH</strain>
    </source>
</reference>
<keyword evidence="4" id="KW-1185">Reference proteome</keyword>
<accession>A0AAE0GRW8</accession>
<protein>
    <submittedName>
        <fullName evidence="3">Uncharacterized protein</fullName>
    </submittedName>
</protein>
<feature type="transmembrane region" description="Helical" evidence="2">
    <location>
        <begin position="674"/>
        <end position="693"/>
    </location>
</feature>
<evidence type="ECO:0000313" key="3">
    <source>
        <dbReference type="EMBL" id="KAK3283063.1"/>
    </source>
</evidence>
<dbReference type="EMBL" id="LGRX02003051">
    <property type="protein sequence ID" value="KAK3283063.1"/>
    <property type="molecule type" value="Genomic_DNA"/>
</dbReference>
<proteinExistence type="predicted"/>
<evidence type="ECO:0000313" key="4">
    <source>
        <dbReference type="Proteomes" id="UP001190700"/>
    </source>
</evidence>
<feature type="region of interest" description="Disordered" evidence="1">
    <location>
        <begin position="201"/>
        <end position="236"/>
    </location>
</feature>
<dbReference type="Gene3D" id="2.160.20.80">
    <property type="entry name" value="E3 ubiquitin-protein ligase SopA"/>
    <property type="match status" value="1"/>
</dbReference>
<keyword evidence="2" id="KW-0472">Membrane</keyword>
<evidence type="ECO:0000256" key="1">
    <source>
        <dbReference type="SAM" id="MobiDB-lite"/>
    </source>
</evidence>
<name>A0AAE0GRW8_9CHLO</name>
<dbReference type="Proteomes" id="UP001190700">
    <property type="component" value="Unassembled WGS sequence"/>
</dbReference>
<evidence type="ECO:0000256" key="2">
    <source>
        <dbReference type="SAM" id="Phobius"/>
    </source>
</evidence>
<sequence length="705" mass="77987">MLRVPPVRNPDQQYYIPDLNSSRPTVTLLELWLSEEAVHSSVGEVDGALRVWCVGRYVGAAGALIQGKFDIGEEMQGTPSAPTDIACDEGNISSSKLSEEAVHSSVGEVAKLGCANLTSANLKEALLIETQMKGAIVVDAAMNLAKLEGLNFENVQFSQHTSLDGVDFPDFVVRSERRLPPSDNSLFYALFKQTAMQLFEGQGGEDDEDNYDDDDDDDDDASVDDHDDEDSGVDELSINDADEPIVSVESIDAYCETLLPNFVSSLSSRMHDMLKTMLEDVLNDKALAYKIFFEGNADHVKENVVEWVFRELEKGQIASLLDPHDDLHALLSSLQKEFGDTRKLDDPKEEEPPFSPLADQVHPHISAVGPQMTGQVDHARDCAQIGPKVEHLITNVDMEGCVKILSPLIKESDDGAVIALWSKGCKRDLGEFLAEENDSPCSALSKVLKVFPKWRQGFEDYVKSQAETMYSKQVRHVKSKAADRSDPQGDREWVQKFAQDNLPSYMADTVYDAAEKVKRGTTRKWLAGATKYDLNGTGGLMRKMMTISPMQLIKNLNELDYLLSRLDKAEEPLQSATWADSIGAWAALSELLPVIQAERGRLVLEAIFADKGVVDALGKGVCFLKSTGDLPQHVLTLLKTNLVGHMQTNVYMYKQAIQHEQANIRRVQEMQGRFVALAGAMCAAILVGIANFLKQLAYDYYVDHS</sequence>
<comment type="caution">
    <text evidence="3">The sequence shown here is derived from an EMBL/GenBank/DDBJ whole genome shotgun (WGS) entry which is preliminary data.</text>
</comment>
<dbReference type="SUPFAM" id="SSF141571">
    <property type="entry name" value="Pentapeptide repeat-like"/>
    <property type="match status" value="1"/>
</dbReference>
<keyword evidence="2" id="KW-1133">Transmembrane helix</keyword>
<feature type="compositionally biased region" description="Acidic residues" evidence="1">
    <location>
        <begin position="203"/>
        <end position="233"/>
    </location>
</feature>
<organism evidence="3 4">
    <name type="scientific">Cymbomonas tetramitiformis</name>
    <dbReference type="NCBI Taxonomy" id="36881"/>
    <lineage>
        <taxon>Eukaryota</taxon>
        <taxon>Viridiplantae</taxon>
        <taxon>Chlorophyta</taxon>
        <taxon>Pyramimonadophyceae</taxon>
        <taxon>Pyramimonadales</taxon>
        <taxon>Pyramimonadaceae</taxon>
        <taxon>Cymbomonas</taxon>
    </lineage>
</organism>